<evidence type="ECO:0000256" key="3">
    <source>
        <dbReference type="SAM" id="MobiDB-lite"/>
    </source>
</evidence>
<dbReference type="PROSITE" id="PS51192">
    <property type="entry name" value="HELICASE_ATP_BIND_1"/>
    <property type="match status" value="1"/>
</dbReference>
<feature type="domain" description="Helicase ATP-binding" evidence="4">
    <location>
        <begin position="167"/>
        <end position="328"/>
    </location>
</feature>
<protein>
    <recommendedName>
        <fullName evidence="4">Helicase ATP-binding domain-containing protein</fullName>
    </recommendedName>
</protein>
<evidence type="ECO:0000259" key="4">
    <source>
        <dbReference type="PROSITE" id="PS51192"/>
    </source>
</evidence>
<accession>A0A836CQR8</accession>
<dbReference type="AlphaFoldDB" id="A0A836CQR8"/>
<reference evidence="5" key="1">
    <citation type="submission" date="2021-02" db="EMBL/GenBank/DDBJ databases">
        <title>First Annotated Genome of the Yellow-green Alga Tribonema minus.</title>
        <authorList>
            <person name="Mahan K.M."/>
        </authorList>
    </citation>
    <scope>NUCLEOTIDE SEQUENCE</scope>
    <source>
        <strain evidence="5">UTEX B ZZ1240</strain>
    </source>
</reference>
<dbReference type="GO" id="GO:0005829">
    <property type="term" value="C:cytosol"/>
    <property type="evidence" value="ECO:0007669"/>
    <property type="project" value="TreeGrafter"/>
</dbReference>
<dbReference type="InterPro" id="IPR014001">
    <property type="entry name" value="Helicase_ATP-bd"/>
</dbReference>
<dbReference type="Pfam" id="PF00271">
    <property type="entry name" value="Helicase_C"/>
    <property type="match status" value="1"/>
</dbReference>
<evidence type="ECO:0000256" key="2">
    <source>
        <dbReference type="ARBA" id="ARBA00022840"/>
    </source>
</evidence>
<keyword evidence="6" id="KW-1185">Reference proteome</keyword>
<feature type="region of interest" description="Disordered" evidence="3">
    <location>
        <begin position="1068"/>
        <end position="1087"/>
    </location>
</feature>
<keyword evidence="1" id="KW-0547">Nucleotide-binding</keyword>
<dbReference type="Gene3D" id="3.40.50.300">
    <property type="entry name" value="P-loop containing nucleotide triphosphate hydrolases"/>
    <property type="match status" value="2"/>
</dbReference>
<evidence type="ECO:0000313" key="5">
    <source>
        <dbReference type="EMBL" id="KAG5192191.1"/>
    </source>
</evidence>
<evidence type="ECO:0000256" key="1">
    <source>
        <dbReference type="ARBA" id="ARBA00022741"/>
    </source>
</evidence>
<keyword evidence="2" id="KW-0067">ATP-binding</keyword>
<dbReference type="PANTHER" id="PTHR47396:SF1">
    <property type="entry name" value="ATP-DEPENDENT HELICASE IRC3-RELATED"/>
    <property type="match status" value="1"/>
</dbReference>
<feature type="compositionally biased region" description="Acidic residues" evidence="3">
    <location>
        <begin position="1072"/>
        <end position="1087"/>
    </location>
</feature>
<dbReference type="InterPro" id="IPR011545">
    <property type="entry name" value="DEAD/DEAH_box_helicase_dom"/>
</dbReference>
<dbReference type="Proteomes" id="UP000664859">
    <property type="component" value="Unassembled WGS sequence"/>
</dbReference>
<dbReference type="GO" id="GO:0003676">
    <property type="term" value="F:nucleic acid binding"/>
    <property type="evidence" value="ECO:0007669"/>
    <property type="project" value="InterPro"/>
</dbReference>
<dbReference type="InterPro" id="IPR050742">
    <property type="entry name" value="Helicase_Restrict-Modif_Enz"/>
</dbReference>
<evidence type="ECO:0000313" key="6">
    <source>
        <dbReference type="Proteomes" id="UP000664859"/>
    </source>
</evidence>
<proteinExistence type="predicted"/>
<dbReference type="SUPFAM" id="SSF52540">
    <property type="entry name" value="P-loop containing nucleoside triphosphate hydrolases"/>
    <property type="match status" value="1"/>
</dbReference>
<name>A0A836CQR8_9STRA</name>
<dbReference type="EMBL" id="JAFCMP010000009">
    <property type="protein sequence ID" value="KAG5192191.1"/>
    <property type="molecule type" value="Genomic_DNA"/>
</dbReference>
<dbReference type="GO" id="GO:0005524">
    <property type="term" value="F:ATP binding"/>
    <property type="evidence" value="ECO:0007669"/>
    <property type="project" value="UniProtKB-KW"/>
</dbReference>
<dbReference type="OrthoDB" id="223608at2759"/>
<comment type="caution">
    <text evidence="5">The sequence shown here is derived from an EMBL/GenBank/DDBJ whole genome shotgun (WGS) entry which is preliminary data.</text>
</comment>
<sequence length="1087" mass="122586">MAGTTDWFEYELFACAHHRLSTGHDVWHWHTVGDDLLLASGFVDSLNKARLARINRDCTSASRQEYGLDAIARDENGVHHGLQMKLWNARKLTAADVATFTNVIAFRMARKNAEARGFLYTSTRLQIDLDEDMTRSGLFHVHHLPFAPVAEKSVYDLRPYQVEALRALGAGWSGLGALIMPCASGKTLVYANHALRYRRVVVLSPLRVSAKQNLDRIRDILGSAFTSLLVDSDGGESTRDVDRVRSVWGEDRALVSATYQSALDVLKEAIFCEPLDASTLVIVDEAHNANSELFRLLQACRRVLLCTATPTASLAQEDENDCGAQLSWRDSVKTLFRYSFADAIHDRWICDYEVRLPLIEGECVDTLGMQARFVLDGLTRTGARRIIIYCGSINECSAFLAAIRRVAFDFHGIDEGELWTENITCDVTGGRRQEILGQFQHGRAATYYVLASVRILDEAIDVPKCDSVAILHPSQASHLGSLSQRLRGEDAGSWRRMVQRMCRAVRLDEQHPHKIARVFLWLPDGDFPRCLHVLRQYDPSFFKKISVQSFAVYDDLRGEELWREAAVTTQAQAKYRVRCLTKDEIWDSKISRVIEYIEQHGKMPSQHWVAEDGFKGGSFAHDVRRGKAVISEAQRLRILDADATFFTLRRDQKGDKIERIIEYIERHDGKRPPHKFVGEDGVKIGLAVREFRHGVIKLSEPQRQQLLAADTTFFTVEPRARPLERDAKRSASTDARIEMVLEYISQHGTRPPGGFIADGFKLGRFVQRMRHNGLQVSAAQKETLLAADPTFFDIAKNTDKENAAGDLSVSNKKARKGGMTCSHKKPPMVENNAVKIAVDTDVLAHVAQSWFPTTTLVCTEWHSAHKDKHIAEVALPEDMSNLAKALDDGMPFVSAAVTAACAFLELQNFWCRRDLRDHFNDLSALVDKHSDVTTASGKATHEEFYYHYIRYTFDLKYGVLDHIDYMLEYTKEPDRVGTCARMLEHCIYPIAHAVARVGDIETLEHICSKFVFAACEQTDHFESEEGIDACDCRDHFARKVFAQAVLEECDDEDMDMLDWADAIMFEAGGADGVDDDDDDDDNEDMDT</sequence>
<organism evidence="5 6">
    <name type="scientific">Tribonema minus</name>
    <dbReference type="NCBI Taxonomy" id="303371"/>
    <lineage>
        <taxon>Eukaryota</taxon>
        <taxon>Sar</taxon>
        <taxon>Stramenopiles</taxon>
        <taxon>Ochrophyta</taxon>
        <taxon>PX clade</taxon>
        <taxon>Xanthophyceae</taxon>
        <taxon>Tribonematales</taxon>
        <taxon>Tribonemataceae</taxon>
        <taxon>Tribonema</taxon>
    </lineage>
</organism>
<gene>
    <name evidence="5" type="ORF">JKP88DRAFT_251008</name>
</gene>
<dbReference type="PANTHER" id="PTHR47396">
    <property type="entry name" value="TYPE I RESTRICTION ENZYME ECOKI R PROTEIN"/>
    <property type="match status" value="1"/>
</dbReference>
<dbReference type="SMART" id="SM00487">
    <property type="entry name" value="DEXDc"/>
    <property type="match status" value="1"/>
</dbReference>
<dbReference type="Pfam" id="PF00270">
    <property type="entry name" value="DEAD"/>
    <property type="match status" value="1"/>
</dbReference>
<dbReference type="InterPro" id="IPR027417">
    <property type="entry name" value="P-loop_NTPase"/>
</dbReference>
<dbReference type="InterPro" id="IPR001650">
    <property type="entry name" value="Helicase_C-like"/>
</dbReference>